<keyword evidence="5" id="KW-1185">Reference proteome</keyword>
<evidence type="ECO:0000259" key="3">
    <source>
        <dbReference type="Pfam" id="PF25954"/>
    </source>
</evidence>
<proteinExistence type="inferred from homology"/>
<feature type="domain" description="CusB-like beta-barrel" evidence="3">
    <location>
        <begin position="204"/>
        <end position="273"/>
    </location>
</feature>
<evidence type="ECO:0000313" key="4">
    <source>
        <dbReference type="EMBL" id="ART80393.1"/>
    </source>
</evidence>
<dbReference type="AlphaFoldDB" id="A0A1Y0CYI7"/>
<dbReference type="Gene3D" id="2.40.30.170">
    <property type="match status" value="1"/>
</dbReference>
<comment type="similarity">
    <text evidence="1">Belongs to the membrane fusion protein (MFP) (TC 8.A.1) family.</text>
</comment>
<dbReference type="SUPFAM" id="SSF111369">
    <property type="entry name" value="HlyD-like secretion proteins"/>
    <property type="match status" value="1"/>
</dbReference>
<evidence type="ECO:0000256" key="1">
    <source>
        <dbReference type="ARBA" id="ARBA00009477"/>
    </source>
</evidence>
<feature type="domain" description="Multidrug resistance protein MdtA-like barrel-sandwich hybrid" evidence="2">
    <location>
        <begin position="71"/>
        <end position="189"/>
    </location>
</feature>
<name>A0A1Y0CYI7_9GAMM</name>
<dbReference type="Pfam" id="PF25954">
    <property type="entry name" value="Beta-barrel_RND_2"/>
    <property type="match status" value="1"/>
</dbReference>
<dbReference type="PANTHER" id="PTHR30469">
    <property type="entry name" value="MULTIDRUG RESISTANCE PROTEIN MDTA"/>
    <property type="match status" value="1"/>
</dbReference>
<dbReference type="InterPro" id="IPR058625">
    <property type="entry name" value="MdtA-like_BSH"/>
</dbReference>
<dbReference type="Gene3D" id="2.40.50.100">
    <property type="match status" value="1"/>
</dbReference>
<protein>
    <submittedName>
        <fullName evidence="4">Efflux transporter periplasmic adaptor subunit</fullName>
    </submittedName>
</protein>
<dbReference type="Proteomes" id="UP000243793">
    <property type="component" value="Chromosome"/>
</dbReference>
<dbReference type="GO" id="GO:1990281">
    <property type="term" value="C:efflux pump complex"/>
    <property type="evidence" value="ECO:0007669"/>
    <property type="project" value="TreeGrafter"/>
</dbReference>
<dbReference type="EMBL" id="CP021376">
    <property type="protein sequence ID" value="ART80393.1"/>
    <property type="molecule type" value="Genomic_DNA"/>
</dbReference>
<dbReference type="InterPro" id="IPR006143">
    <property type="entry name" value="RND_pump_MFP"/>
</dbReference>
<organism evidence="4 5">
    <name type="scientific">Oceanisphaera avium</name>
    <dbReference type="NCBI Taxonomy" id="1903694"/>
    <lineage>
        <taxon>Bacteria</taxon>
        <taxon>Pseudomonadati</taxon>
        <taxon>Pseudomonadota</taxon>
        <taxon>Gammaproteobacteria</taxon>
        <taxon>Aeromonadales</taxon>
        <taxon>Aeromonadaceae</taxon>
        <taxon>Oceanisphaera</taxon>
    </lineage>
</organism>
<dbReference type="InterPro" id="IPR058792">
    <property type="entry name" value="Beta-barrel_RND_2"/>
</dbReference>
<dbReference type="OrthoDB" id="9806939at2"/>
<dbReference type="Pfam" id="PF25917">
    <property type="entry name" value="BSH_RND"/>
    <property type="match status" value="1"/>
</dbReference>
<dbReference type="FunFam" id="2.40.30.170:FF:000010">
    <property type="entry name" value="Efflux RND transporter periplasmic adaptor subunit"/>
    <property type="match status" value="1"/>
</dbReference>
<dbReference type="Gene3D" id="2.40.420.20">
    <property type="match status" value="1"/>
</dbReference>
<dbReference type="RefSeq" id="WP_086964259.1">
    <property type="nucleotide sequence ID" value="NZ_CP021376.1"/>
</dbReference>
<dbReference type="KEGG" id="ocm:CBP12_09775"/>
<dbReference type="GO" id="GO:0015562">
    <property type="term" value="F:efflux transmembrane transporter activity"/>
    <property type="evidence" value="ECO:0007669"/>
    <property type="project" value="TreeGrafter"/>
</dbReference>
<dbReference type="Gene3D" id="1.10.287.470">
    <property type="entry name" value="Helix hairpin bin"/>
    <property type="match status" value="1"/>
</dbReference>
<evidence type="ECO:0000259" key="2">
    <source>
        <dbReference type="Pfam" id="PF25917"/>
    </source>
</evidence>
<gene>
    <name evidence="4" type="ORF">CBP12_09775</name>
</gene>
<dbReference type="NCBIfam" id="TIGR01730">
    <property type="entry name" value="RND_mfp"/>
    <property type="match status" value="1"/>
</dbReference>
<reference evidence="5" key="1">
    <citation type="submission" date="2017-05" db="EMBL/GenBank/DDBJ databases">
        <authorList>
            <person name="Sung H."/>
        </authorList>
    </citation>
    <scope>NUCLEOTIDE SEQUENCE [LARGE SCALE GENOMIC DNA]</scope>
    <source>
        <strain evidence="5">AMac2203</strain>
    </source>
</reference>
<accession>A0A1Y0CYI7</accession>
<dbReference type="PANTHER" id="PTHR30469:SF11">
    <property type="entry name" value="BLL4320 PROTEIN"/>
    <property type="match status" value="1"/>
</dbReference>
<sequence>MKKWTLSMLLLVVLIFGSVIGFNLFKQKMMGEYFANMPVPSYPVTTMEVTPKDWTPRIAAIGFIEPIQGIDISNESSGIVRAIHFESGQKVKAGDVLLELDADVEKANLRSAQGRVHSVEANLKRTRQLLNRGSVSQGQLDEAQASYQELIGQVDSLKATIARRTIRAPFDGVMGIRNAFLGQYLNAGTDIARLEDSSQFRIRFTIPQTRIADIAVGQALNIFVDAYPATPFEGEVTAIEPQVNPDSGVVQVQASIPNQDGKLRSGMFAKLDVQLPVQHEQILVPQTAINFTLYGQTVYVVSKQQPEEGKEKEKPNAEDETVYIAKQRVIEVAEREDDYARVVKGLKAGEVIVTTGQVRLSNGSHVKLVEDDALDTPESAPQL</sequence>
<evidence type="ECO:0000313" key="5">
    <source>
        <dbReference type="Proteomes" id="UP000243793"/>
    </source>
</evidence>